<feature type="non-terminal residue" evidence="1">
    <location>
        <position position="70"/>
    </location>
</feature>
<protein>
    <submittedName>
        <fullName evidence="1">Uncharacterized protein</fullName>
    </submittedName>
</protein>
<dbReference type="EMBL" id="BTSX01000003">
    <property type="protein sequence ID" value="GMS87346.1"/>
    <property type="molecule type" value="Genomic_DNA"/>
</dbReference>
<reference evidence="1" key="1">
    <citation type="submission" date="2023-10" db="EMBL/GenBank/DDBJ databases">
        <title>Genome assembly of Pristionchus species.</title>
        <authorList>
            <person name="Yoshida K."/>
            <person name="Sommer R.J."/>
        </authorList>
    </citation>
    <scope>NUCLEOTIDE SEQUENCE</scope>
    <source>
        <strain evidence="1">RS0144</strain>
    </source>
</reference>
<gene>
    <name evidence="1" type="ORF">PENTCL1PPCAC_9521</name>
</gene>
<dbReference type="AlphaFoldDB" id="A0AAV5SVX3"/>
<evidence type="ECO:0000313" key="2">
    <source>
        <dbReference type="Proteomes" id="UP001432027"/>
    </source>
</evidence>
<organism evidence="1 2">
    <name type="scientific">Pristionchus entomophagus</name>
    <dbReference type="NCBI Taxonomy" id="358040"/>
    <lineage>
        <taxon>Eukaryota</taxon>
        <taxon>Metazoa</taxon>
        <taxon>Ecdysozoa</taxon>
        <taxon>Nematoda</taxon>
        <taxon>Chromadorea</taxon>
        <taxon>Rhabditida</taxon>
        <taxon>Rhabditina</taxon>
        <taxon>Diplogasteromorpha</taxon>
        <taxon>Diplogasteroidea</taxon>
        <taxon>Neodiplogasteridae</taxon>
        <taxon>Pristionchus</taxon>
    </lineage>
</organism>
<sequence length="70" mass="7992">QILRRIKKTRSIADHFVDLHRFQCEFTSTFSSHGLYTNTVCYDCDCPTSASISAASQDGNSTREILDYRI</sequence>
<keyword evidence="2" id="KW-1185">Reference proteome</keyword>
<name>A0AAV5SVX3_9BILA</name>
<dbReference type="Proteomes" id="UP001432027">
    <property type="component" value="Unassembled WGS sequence"/>
</dbReference>
<feature type="non-terminal residue" evidence="1">
    <location>
        <position position="1"/>
    </location>
</feature>
<evidence type="ECO:0000313" key="1">
    <source>
        <dbReference type="EMBL" id="GMS87346.1"/>
    </source>
</evidence>
<accession>A0AAV5SVX3</accession>
<comment type="caution">
    <text evidence="1">The sequence shown here is derived from an EMBL/GenBank/DDBJ whole genome shotgun (WGS) entry which is preliminary data.</text>
</comment>
<proteinExistence type="predicted"/>